<gene>
    <name evidence="10" type="ORF">ACFO5X_13635</name>
</gene>
<name>A0ABV9KIB4_9RHOB</name>
<evidence type="ECO:0000256" key="4">
    <source>
        <dbReference type="ARBA" id="ARBA00022679"/>
    </source>
</evidence>
<feature type="active site" description="Nucleophile; methyl group acceptor" evidence="8">
    <location>
        <position position="170"/>
    </location>
</feature>
<dbReference type="InterPro" id="IPR014048">
    <property type="entry name" value="MethylDNA_cys_MeTrfase_DNA-bd"/>
</dbReference>
<comment type="subcellular location">
    <subcellularLocation>
        <location evidence="8">Cytoplasm</location>
    </subcellularLocation>
</comment>
<dbReference type="Proteomes" id="UP001595973">
    <property type="component" value="Unassembled WGS sequence"/>
</dbReference>
<sequence length="205" mass="21971">MNDKPRYEEFDSPGAFRRTLARLMGVGPDSFPAGARLMADWIDTSLGPMVAVADDRALHLLEFVERKILPAELKRLEASFGGIGLGRPDVVALAAEELGAFFAGRSARFTVPLAPSGADFAQRVWQALRDIPAGETRSYTEVAAQIGRPDAVRAVARANGANPIAVLIPCHRVIGADGSLTGYGGGLWRKQRLIDLERGYAVGLS</sequence>
<feature type="domain" description="Methylated-DNA-[protein]-cysteine S-methyltransferase DNA binding" evidence="9">
    <location>
        <begin position="119"/>
        <end position="198"/>
    </location>
</feature>
<protein>
    <recommendedName>
        <fullName evidence="8">Methylated-DNA--protein-cysteine methyltransferase</fullName>
        <ecNumber evidence="8">2.1.1.63</ecNumber>
    </recommendedName>
    <alternativeName>
        <fullName evidence="8">6-O-methylguanine-DNA methyltransferase</fullName>
        <shortName evidence="8">MGMT</shortName>
    </alternativeName>
    <alternativeName>
        <fullName evidence="8">O-6-methylguanine-DNA-alkyltransferase</fullName>
    </alternativeName>
</protein>
<proteinExistence type="inferred from homology"/>
<evidence type="ECO:0000256" key="2">
    <source>
        <dbReference type="ARBA" id="ARBA00022490"/>
    </source>
</evidence>
<comment type="similarity">
    <text evidence="8">Belongs to the MGMT family.</text>
</comment>
<organism evidence="10 11">
    <name type="scientific">Seohaeicola nanhaiensis</name>
    <dbReference type="NCBI Taxonomy" id="1387282"/>
    <lineage>
        <taxon>Bacteria</taxon>
        <taxon>Pseudomonadati</taxon>
        <taxon>Pseudomonadota</taxon>
        <taxon>Alphaproteobacteria</taxon>
        <taxon>Rhodobacterales</taxon>
        <taxon>Roseobacteraceae</taxon>
        <taxon>Seohaeicola</taxon>
    </lineage>
</organism>
<keyword evidence="3 8" id="KW-0489">Methyltransferase</keyword>
<dbReference type="PROSITE" id="PS00374">
    <property type="entry name" value="MGMT"/>
    <property type="match status" value="1"/>
</dbReference>
<dbReference type="InterPro" id="IPR036388">
    <property type="entry name" value="WH-like_DNA-bd_sf"/>
</dbReference>
<dbReference type="NCBIfam" id="TIGR00589">
    <property type="entry name" value="ogt"/>
    <property type="match status" value="1"/>
</dbReference>
<dbReference type="PANTHER" id="PTHR10815">
    <property type="entry name" value="METHYLATED-DNA--PROTEIN-CYSTEINE METHYLTRANSFERASE"/>
    <property type="match status" value="1"/>
</dbReference>
<dbReference type="GO" id="GO:0032259">
    <property type="term" value="P:methylation"/>
    <property type="evidence" value="ECO:0007669"/>
    <property type="project" value="UniProtKB-KW"/>
</dbReference>
<evidence type="ECO:0000256" key="8">
    <source>
        <dbReference type="HAMAP-Rule" id="MF_00772"/>
    </source>
</evidence>
<dbReference type="Gene3D" id="1.10.10.10">
    <property type="entry name" value="Winged helix-like DNA-binding domain superfamily/Winged helix DNA-binding domain"/>
    <property type="match status" value="1"/>
</dbReference>
<dbReference type="RefSeq" id="WP_380718032.1">
    <property type="nucleotide sequence ID" value="NZ_JBHSGI010000016.1"/>
</dbReference>
<dbReference type="HAMAP" id="MF_00772">
    <property type="entry name" value="OGT"/>
    <property type="match status" value="1"/>
</dbReference>
<evidence type="ECO:0000313" key="11">
    <source>
        <dbReference type="Proteomes" id="UP001595973"/>
    </source>
</evidence>
<dbReference type="InterPro" id="IPR036631">
    <property type="entry name" value="MGMT_N_sf"/>
</dbReference>
<evidence type="ECO:0000256" key="3">
    <source>
        <dbReference type="ARBA" id="ARBA00022603"/>
    </source>
</evidence>
<comment type="catalytic activity">
    <reaction evidence="1 8">
        <text>a 4-O-methyl-thymidine in DNA + L-cysteinyl-[protein] = a thymidine in DNA + S-methyl-L-cysteinyl-[protein]</text>
        <dbReference type="Rhea" id="RHEA:53428"/>
        <dbReference type="Rhea" id="RHEA-COMP:10131"/>
        <dbReference type="Rhea" id="RHEA-COMP:10132"/>
        <dbReference type="Rhea" id="RHEA-COMP:13555"/>
        <dbReference type="Rhea" id="RHEA-COMP:13556"/>
        <dbReference type="ChEBI" id="CHEBI:29950"/>
        <dbReference type="ChEBI" id="CHEBI:82612"/>
        <dbReference type="ChEBI" id="CHEBI:137386"/>
        <dbReference type="ChEBI" id="CHEBI:137387"/>
        <dbReference type="EC" id="2.1.1.63"/>
    </reaction>
</comment>
<dbReference type="GO" id="GO:0003908">
    <property type="term" value="F:methylated-DNA-[protein]-cysteine S-methyltransferase activity"/>
    <property type="evidence" value="ECO:0007669"/>
    <property type="project" value="UniProtKB-EC"/>
</dbReference>
<comment type="caution">
    <text evidence="10">The sequence shown here is derived from an EMBL/GenBank/DDBJ whole genome shotgun (WGS) entry which is preliminary data.</text>
</comment>
<evidence type="ECO:0000256" key="6">
    <source>
        <dbReference type="ARBA" id="ARBA00023204"/>
    </source>
</evidence>
<keyword evidence="11" id="KW-1185">Reference proteome</keyword>
<dbReference type="Pfam" id="PF01035">
    <property type="entry name" value="DNA_binding_1"/>
    <property type="match status" value="1"/>
</dbReference>
<dbReference type="InterPro" id="IPR036217">
    <property type="entry name" value="MethylDNA_cys_MeTrfase_DNAb"/>
</dbReference>
<comment type="catalytic activity">
    <reaction evidence="7 8">
        <text>a 6-O-methyl-2'-deoxyguanosine in DNA + L-cysteinyl-[protein] = S-methyl-L-cysteinyl-[protein] + a 2'-deoxyguanosine in DNA</text>
        <dbReference type="Rhea" id="RHEA:24000"/>
        <dbReference type="Rhea" id="RHEA-COMP:10131"/>
        <dbReference type="Rhea" id="RHEA-COMP:10132"/>
        <dbReference type="Rhea" id="RHEA-COMP:11367"/>
        <dbReference type="Rhea" id="RHEA-COMP:11368"/>
        <dbReference type="ChEBI" id="CHEBI:29950"/>
        <dbReference type="ChEBI" id="CHEBI:82612"/>
        <dbReference type="ChEBI" id="CHEBI:85445"/>
        <dbReference type="ChEBI" id="CHEBI:85448"/>
        <dbReference type="EC" id="2.1.1.63"/>
    </reaction>
</comment>
<evidence type="ECO:0000259" key="9">
    <source>
        <dbReference type="Pfam" id="PF01035"/>
    </source>
</evidence>
<accession>A0ABV9KIB4</accession>
<evidence type="ECO:0000256" key="7">
    <source>
        <dbReference type="ARBA" id="ARBA00049348"/>
    </source>
</evidence>
<evidence type="ECO:0000313" key="10">
    <source>
        <dbReference type="EMBL" id="MFC4669599.1"/>
    </source>
</evidence>
<dbReference type="EC" id="2.1.1.63" evidence="8"/>
<dbReference type="EMBL" id="JBHSGI010000016">
    <property type="protein sequence ID" value="MFC4669599.1"/>
    <property type="molecule type" value="Genomic_DNA"/>
</dbReference>
<dbReference type="SUPFAM" id="SSF53155">
    <property type="entry name" value="Methylated DNA-protein cysteine methyltransferase domain"/>
    <property type="match status" value="1"/>
</dbReference>
<dbReference type="CDD" id="cd06445">
    <property type="entry name" value="ATase"/>
    <property type="match status" value="1"/>
</dbReference>
<keyword evidence="2 8" id="KW-0963">Cytoplasm</keyword>
<dbReference type="InterPro" id="IPR023546">
    <property type="entry name" value="MGMT"/>
</dbReference>
<evidence type="ECO:0000256" key="5">
    <source>
        <dbReference type="ARBA" id="ARBA00022763"/>
    </source>
</evidence>
<keyword evidence="4 8" id="KW-0808">Transferase</keyword>
<keyword evidence="5 8" id="KW-0227">DNA damage</keyword>
<dbReference type="InterPro" id="IPR001497">
    <property type="entry name" value="MethylDNA_cys_MeTrfase_AS"/>
</dbReference>
<keyword evidence="6 8" id="KW-0234">DNA repair</keyword>
<dbReference type="PANTHER" id="PTHR10815:SF5">
    <property type="entry name" value="METHYLATED-DNA--PROTEIN-CYSTEINE METHYLTRANSFERASE"/>
    <property type="match status" value="1"/>
</dbReference>
<comment type="miscellaneous">
    <text evidence="8">This enzyme catalyzes only one turnover and therefore is not strictly catalytic. According to one definition, an enzyme is a biocatalyst that acts repeatedly and over many reaction cycles.</text>
</comment>
<dbReference type="Gene3D" id="3.30.160.70">
    <property type="entry name" value="Methylated DNA-protein cysteine methyltransferase domain"/>
    <property type="match status" value="1"/>
</dbReference>
<comment type="function">
    <text evidence="8">Involved in the cellular defense against the biological effects of O6-methylguanine (O6-MeG) and O4-methylthymine (O4-MeT) in DNA. Repairs the methylated nucleobase in DNA by stoichiometrically transferring the methyl group to a cysteine residue in the enzyme. This is a suicide reaction: the enzyme is irreversibly inactivated.</text>
</comment>
<dbReference type="SUPFAM" id="SSF46767">
    <property type="entry name" value="Methylated DNA-protein cysteine methyltransferase, C-terminal domain"/>
    <property type="match status" value="1"/>
</dbReference>
<evidence type="ECO:0000256" key="1">
    <source>
        <dbReference type="ARBA" id="ARBA00001286"/>
    </source>
</evidence>
<reference evidence="11" key="1">
    <citation type="journal article" date="2019" name="Int. J. Syst. Evol. Microbiol.">
        <title>The Global Catalogue of Microorganisms (GCM) 10K type strain sequencing project: providing services to taxonomists for standard genome sequencing and annotation.</title>
        <authorList>
            <consortium name="The Broad Institute Genomics Platform"/>
            <consortium name="The Broad Institute Genome Sequencing Center for Infectious Disease"/>
            <person name="Wu L."/>
            <person name="Ma J."/>
        </authorList>
    </citation>
    <scope>NUCLEOTIDE SEQUENCE [LARGE SCALE GENOMIC DNA]</scope>
    <source>
        <strain evidence="11">CGMCC 4.7283</strain>
    </source>
</reference>